<feature type="region of interest" description="Disordered" evidence="1">
    <location>
        <begin position="1"/>
        <end position="26"/>
    </location>
</feature>
<gene>
    <name evidence="2" type="ORF">R3P38DRAFT_3212018</name>
</gene>
<accession>A0AAW0AF71</accession>
<dbReference type="Proteomes" id="UP001362999">
    <property type="component" value="Unassembled WGS sequence"/>
</dbReference>
<reference evidence="2 3" key="1">
    <citation type="journal article" date="2024" name="J Genomics">
        <title>Draft genome sequencing and assembly of Favolaschia claudopus CIRM-BRFM 2984 isolated from oak limbs.</title>
        <authorList>
            <person name="Navarro D."/>
            <person name="Drula E."/>
            <person name="Chaduli D."/>
            <person name="Cazenave R."/>
            <person name="Ahrendt S."/>
            <person name="Wang J."/>
            <person name="Lipzen A."/>
            <person name="Daum C."/>
            <person name="Barry K."/>
            <person name="Grigoriev I.V."/>
            <person name="Favel A."/>
            <person name="Rosso M.N."/>
            <person name="Martin F."/>
        </authorList>
    </citation>
    <scope>NUCLEOTIDE SEQUENCE [LARGE SCALE GENOMIC DNA]</scope>
    <source>
        <strain evidence="2 3">CIRM-BRFM 2984</strain>
    </source>
</reference>
<organism evidence="2 3">
    <name type="scientific">Favolaschia claudopus</name>
    <dbReference type="NCBI Taxonomy" id="2862362"/>
    <lineage>
        <taxon>Eukaryota</taxon>
        <taxon>Fungi</taxon>
        <taxon>Dikarya</taxon>
        <taxon>Basidiomycota</taxon>
        <taxon>Agaricomycotina</taxon>
        <taxon>Agaricomycetes</taxon>
        <taxon>Agaricomycetidae</taxon>
        <taxon>Agaricales</taxon>
        <taxon>Marasmiineae</taxon>
        <taxon>Mycenaceae</taxon>
        <taxon>Favolaschia</taxon>
    </lineage>
</organism>
<comment type="caution">
    <text evidence="2">The sequence shown here is derived from an EMBL/GenBank/DDBJ whole genome shotgun (WGS) entry which is preliminary data.</text>
</comment>
<evidence type="ECO:0000256" key="1">
    <source>
        <dbReference type="SAM" id="MobiDB-lite"/>
    </source>
</evidence>
<sequence>MPGRPNEPVAEVPKLSHDGGGGGDGTNSSIWLTGIVGMDVAESLRMYGHRAEFSFPPITLAQRITDAITPTGAERGSGRYCSLHATPGNPVILLPHALPHHGPSLPSRQLFRSSIPPLSVSFFSPGVWSLWEFIAGDHDPWTSCLVPKDLLFRDPCAVALMAQPLGPHTVNPRATEARRRDQGFRISPRPSPEYGQPFHAACTHFSGVGLIPIAARSPAPRLHPPSSVVDAPSISVSAPATNLCGQDMSANITMWIGRPDAEERHKQGTLCGQDGGRDDWIRCADGVRVILRLSCKKRSGEGMEQLEHGHSLGLHSASWVVGVCS</sequence>
<proteinExistence type="predicted"/>
<dbReference type="EMBL" id="JAWWNJ010000070">
    <property type="protein sequence ID" value="KAK7007623.1"/>
    <property type="molecule type" value="Genomic_DNA"/>
</dbReference>
<name>A0AAW0AF71_9AGAR</name>
<protein>
    <submittedName>
        <fullName evidence="2">Uncharacterized protein</fullName>
    </submittedName>
</protein>
<evidence type="ECO:0000313" key="3">
    <source>
        <dbReference type="Proteomes" id="UP001362999"/>
    </source>
</evidence>
<evidence type="ECO:0000313" key="2">
    <source>
        <dbReference type="EMBL" id="KAK7007623.1"/>
    </source>
</evidence>
<dbReference type="AlphaFoldDB" id="A0AAW0AF71"/>
<keyword evidence="3" id="KW-1185">Reference proteome</keyword>